<evidence type="ECO:0000313" key="4">
    <source>
        <dbReference type="Proteomes" id="UP001596506"/>
    </source>
</evidence>
<evidence type="ECO:0000313" key="3">
    <source>
        <dbReference type="EMBL" id="MFC7293859.1"/>
    </source>
</evidence>
<comment type="caution">
    <text evidence="3">The sequence shown here is derived from an EMBL/GenBank/DDBJ whole genome shotgun (WGS) entry which is preliminary data.</text>
</comment>
<feature type="domain" description="HTH cro/C1-type" evidence="2">
    <location>
        <begin position="43"/>
        <end position="98"/>
    </location>
</feature>
<dbReference type="Pfam" id="PF01381">
    <property type="entry name" value="HTH_3"/>
    <property type="match status" value="1"/>
</dbReference>
<keyword evidence="1" id="KW-0175">Coiled coil</keyword>
<sequence length="99" mass="11139">MKTKQGLLAAVQQEIRNLQSLAERIESSEEPDLRPLSELAPVLKNRRETLRLSAQEVSDLAGLSPNTYRAMEIGNANPTIQTLQVVGKVLNFRLWIELK</sequence>
<dbReference type="EMBL" id="JBHTBD010000001">
    <property type="protein sequence ID" value="MFC7293859.1"/>
    <property type="molecule type" value="Genomic_DNA"/>
</dbReference>
<dbReference type="Proteomes" id="UP001596506">
    <property type="component" value="Unassembled WGS sequence"/>
</dbReference>
<dbReference type="SUPFAM" id="SSF47413">
    <property type="entry name" value="lambda repressor-like DNA-binding domains"/>
    <property type="match status" value="1"/>
</dbReference>
<dbReference type="SMART" id="SM00530">
    <property type="entry name" value="HTH_XRE"/>
    <property type="match status" value="1"/>
</dbReference>
<accession>A0ABW2ISE1</accession>
<proteinExistence type="predicted"/>
<protein>
    <submittedName>
        <fullName evidence="3">Helix-turn-helix domain-containing protein</fullName>
    </submittedName>
</protein>
<dbReference type="RefSeq" id="WP_100687141.1">
    <property type="nucleotide sequence ID" value="NZ_JBHTBD010000001.1"/>
</dbReference>
<keyword evidence="4" id="KW-1185">Reference proteome</keyword>
<dbReference type="CDD" id="cd00093">
    <property type="entry name" value="HTH_XRE"/>
    <property type="match status" value="1"/>
</dbReference>
<dbReference type="InterPro" id="IPR001387">
    <property type="entry name" value="Cro/C1-type_HTH"/>
</dbReference>
<reference evidence="4" key="1">
    <citation type="journal article" date="2019" name="Int. J. Syst. Evol. Microbiol.">
        <title>The Global Catalogue of Microorganisms (GCM) 10K type strain sequencing project: providing services to taxonomists for standard genome sequencing and annotation.</title>
        <authorList>
            <consortium name="The Broad Institute Genomics Platform"/>
            <consortium name="The Broad Institute Genome Sequencing Center for Infectious Disease"/>
            <person name="Wu L."/>
            <person name="Ma J."/>
        </authorList>
    </citation>
    <scope>NUCLEOTIDE SEQUENCE [LARGE SCALE GENOMIC DNA]</scope>
    <source>
        <strain evidence="4">CCUG 60559</strain>
    </source>
</reference>
<feature type="coiled-coil region" evidence="1">
    <location>
        <begin position="1"/>
        <end position="28"/>
    </location>
</feature>
<dbReference type="PROSITE" id="PS50943">
    <property type="entry name" value="HTH_CROC1"/>
    <property type="match status" value="1"/>
</dbReference>
<organism evidence="3 4">
    <name type="scientific">Marinobacter aromaticivorans</name>
    <dbReference type="NCBI Taxonomy" id="1494078"/>
    <lineage>
        <taxon>Bacteria</taxon>
        <taxon>Pseudomonadati</taxon>
        <taxon>Pseudomonadota</taxon>
        <taxon>Gammaproteobacteria</taxon>
        <taxon>Pseudomonadales</taxon>
        <taxon>Marinobacteraceae</taxon>
        <taxon>Marinobacter</taxon>
    </lineage>
</organism>
<evidence type="ECO:0000259" key="2">
    <source>
        <dbReference type="PROSITE" id="PS50943"/>
    </source>
</evidence>
<gene>
    <name evidence="3" type="ORF">ACFQQA_03875</name>
</gene>
<name>A0ABW2ISE1_9GAMM</name>
<dbReference type="InterPro" id="IPR010982">
    <property type="entry name" value="Lambda_DNA-bd_dom_sf"/>
</dbReference>
<evidence type="ECO:0000256" key="1">
    <source>
        <dbReference type="SAM" id="Coils"/>
    </source>
</evidence>
<dbReference type="Gene3D" id="1.10.260.40">
    <property type="entry name" value="lambda repressor-like DNA-binding domains"/>
    <property type="match status" value="1"/>
</dbReference>